<keyword evidence="1" id="KW-0489">Methyltransferase</keyword>
<dbReference type="Gene3D" id="3.90.1530.10">
    <property type="entry name" value="Conserved hypothetical protein from pyrococcus furiosus pfu- 392566-001, ParB domain"/>
    <property type="match status" value="1"/>
</dbReference>
<dbReference type="PIRSF" id="PIRSF036758">
    <property type="entry name" value="Aden_M_ParB"/>
    <property type="match status" value="1"/>
</dbReference>
<protein>
    <recommendedName>
        <fullName evidence="4">Methyltransferase</fullName>
        <ecNumber evidence="4">2.1.1.-</ecNumber>
    </recommendedName>
</protein>
<comment type="caution">
    <text evidence="6">The sequence shown here is derived from an EMBL/GenBank/DDBJ whole genome shotgun (WGS) entry which is preliminary data.</text>
</comment>
<dbReference type="InterPro" id="IPR003115">
    <property type="entry name" value="ParB_N"/>
</dbReference>
<dbReference type="Pfam" id="PF01555">
    <property type="entry name" value="N6_N4_Mtase"/>
    <property type="match status" value="1"/>
</dbReference>
<dbReference type="EMBL" id="JAMGBE010000001">
    <property type="protein sequence ID" value="MCL6728440.1"/>
    <property type="molecule type" value="Genomic_DNA"/>
</dbReference>
<name>A0ABT0RXW5_9SPHN</name>
<dbReference type="InterPro" id="IPR001091">
    <property type="entry name" value="RM_Methyltransferase"/>
</dbReference>
<dbReference type="SMART" id="SM00470">
    <property type="entry name" value="ParB"/>
    <property type="match status" value="1"/>
</dbReference>
<comment type="catalytic activity">
    <reaction evidence="3">
        <text>a 2'-deoxyadenosine in DNA + S-adenosyl-L-methionine = an N(6)-methyl-2'-deoxyadenosine in DNA + S-adenosyl-L-homocysteine + H(+)</text>
        <dbReference type="Rhea" id="RHEA:15197"/>
        <dbReference type="Rhea" id="RHEA-COMP:12418"/>
        <dbReference type="Rhea" id="RHEA-COMP:12419"/>
        <dbReference type="ChEBI" id="CHEBI:15378"/>
        <dbReference type="ChEBI" id="CHEBI:57856"/>
        <dbReference type="ChEBI" id="CHEBI:59789"/>
        <dbReference type="ChEBI" id="CHEBI:90615"/>
        <dbReference type="ChEBI" id="CHEBI:90616"/>
        <dbReference type="EC" id="2.1.1.72"/>
    </reaction>
</comment>
<dbReference type="InterPro" id="IPR029063">
    <property type="entry name" value="SAM-dependent_MTases_sf"/>
</dbReference>
<dbReference type="EC" id="2.1.1.-" evidence="4"/>
<gene>
    <name evidence="6" type="ORF">LZ538_00020</name>
</gene>
<evidence type="ECO:0000259" key="5">
    <source>
        <dbReference type="SMART" id="SM00470"/>
    </source>
</evidence>
<reference evidence="6" key="1">
    <citation type="submission" date="2022-05" db="EMBL/GenBank/DDBJ databases">
        <authorList>
            <person name="Jo J.-H."/>
            <person name="Im W.-T."/>
        </authorList>
    </citation>
    <scope>NUCLEOTIDE SEQUENCE</scope>
    <source>
        <strain evidence="6">SE220</strain>
    </source>
</reference>
<dbReference type="Proteomes" id="UP001165342">
    <property type="component" value="Unassembled WGS sequence"/>
</dbReference>
<dbReference type="CDD" id="cd16403">
    <property type="entry name" value="ParB_N_like_MT"/>
    <property type="match status" value="1"/>
</dbReference>
<sequence>MTFDLKDLRIFIVYRSPAELKASRRSLRKYSKLAVERMERAISQFGFLVPIIADQNGRIVVGDRRWAAAKKLKLELVPVIELSHLSDEQLRLFTILDNKLSEDGEWDLGELRAEFDELIDLSFDISFNIEDTGFSTAELDCLPVTKSEAGQEPEDDVPDVWSVPVSASGALWALGDHRLICASCREEQSFEQLLGAERAQMIFSDAPYNLPAKAISGNGKHQHGNFAMASGEMAPTEFTSFLCSSFELLAKFSIDGSIHYQCMDWRHMREMLDAGHAAYTELKNLVVWKKHSAGMGSFYRSQHELVFVWKNGSAPHVNNFGLGETGRYRSNVWDYRGNAGFHGERSDELASHATVKPWSMVADAIRDCSKHGGIILDPFGGSGTTLIAAERTRRKARLIEIDPLYCDVTIRRWEKLTGKDAVLVETGETFKELEDRANAAQIPEAVAEDDFDEEAE</sequence>
<evidence type="ECO:0000256" key="1">
    <source>
        <dbReference type="ARBA" id="ARBA00022603"/>
    </source>
</evidence>
<comment type="similarity">
    <text evidence="4">Belongs to the N(4)/N(6)-methyltransferase family.</text>
</comment>
<keyword evidence="2" id="KW-0808">Transferase</keyword>
<evidence type="ECO:0000313" key="7">
    <source>
        <dbReference type="Proteomes" id="UP001165342"/>
    </source>
</evidence>
<organism evidence="6 7">
    <name type="scientific">Sphingomonas hankyongi</name>
    <dbReference type="NCBI Taxonomy" id="2908209"/>
    <lineage>
        <taxon>Bacteria</taxon>
        <taxon>Pseudomonadati</taxon>
        <taxon>Pseudomonadota</taxon>
        <taxon>Alphaproteobacteria</taxon>
        <taxon>Sphingomonadales</taxon>
        <taxon>Sphingomonadaceae</taxon>
        <taxon>Sphingomonas</taxon>
    </lineage>
</organism>
<proteinExistence type="inferred from homology"/>
<dbReference type="Pfam" id="PF02195">
    <property type="entry name" value="ParB_N"/>
    <property type="match status" value="1"/>
</dbReference>
<dbReference type="Gene3D" id="3.40.50.150">
    <property type="entry name" value="Vaccinia Virus protein VP39"/>
    <property type="match status" value="1"/>
</dbReference>
<dbReference type="InterPro" id="IPR015840">
    <property type="entry name" value="DNA_MeTrfase_ParB"/>
</dbReference>
<evidence type="ECO:0000256" key="2">
    <source>
        <dbReference type="ARBA" id="ARBA00022679"/>
    </source>
</evidence>
<dbReference type="SUPFAM" id="SSF110849">
    <property type="entry name" value="ParB/Sulfiredoxin"/>
    <property type="match status" value="1"/>
</dbReference>
<evidence type="ECO:0000313" key="6">
    <source>
        <dbReference type="EMBL" id="MCL6728440.1"/>
    </source>
</evidence>
<dbReference type="SUPFAM" id="SSF53335">
    <property type="entry name" value="S-adenosyl-L-methionine-dependent methyltransferases"/>
    <property type="match status" value="1"/>
</dbReference>
<dbReference type="InterPro" id="IPR036086">
    <property type="entry name" value="ParB/Sulfiredoxin_sf"/>
</dbReference>
<keyword evidence="7" id="KW-1185">Reference proteome</keyword>
<evidence type="ECO:0000256" key="4">
    <source>
        <dbReference type="RuleBase" id="RU362026"/>
    </source>
</evidence>
<dbReference type="InterPro" id="IPR002941">
    <property type="entry name" value="DNA_methylase_N4/N6"/>
</dbReference>
<dbReference type="RefSeq" id="WP_249829952.1">
    <property type="nucleotide sequence ID" value="NZ_JAMGBE010000001.1"/>
</dbReference>
<accession>A0ABT0RXW5</accession>
<dbReference type="PRINTS" id="PR00508">
    <property type="entry name" value="S21N4MTFRASE"/>
</dbReference>
<feature type="domain" description="ParB-like N-terminal" evidence="5">
    <location>
        <begin position="13"/>
        <end position="99"/>
    </location>
</feature>
<evidence type="ECO:0000256" key="3">
    <source>
        <dbReference type="ARBA" id="ARBA00047942"/>
    </source>
</evidence>